<dbReference type="InterPro" id="IPR014729">
    <property type="entry name" value="Rossmann-like_a/b/a_fold"/>
</dbReference>
<comment type="subcellular location">
    <subcellularLocation>
        <location evidence="8">Cytoplasm</location>
    </subcellularLocation>
</comment>
<evidence type="ECO:0000256" key="7">
    <source>
        <dbReference type="ARBA" id="ARBA00048258"/>
    </source>
</evidence>
<reference evidence="10" key="1">
    <citation type="journal article" date="2019" name="Int. J. Syst. Evol. Microbiol.">
        <title>The Global Catalogue of Microorganisms (GCM) 10K type strain sequencing project: providing services to taxonomists for standard genome sequencing and annotation.</title>
        <authorList>
            <consortium name="The Broad Institute Genomics Platform"/>
            <consortium name="The Broad Institute Genome Sequencing Center for Infectious Disease"/>
            <person name="Wu L."/>
            <person name="Ma J."/>
        </authorList>
    </citation>
    <scope>NUCLEOTIDE SEQUENCE [LARGE SCALE GENOMIC DNA]</scope>
    <source>
        <strain evidence="10">CGMCC 1.12769</strain>
    </source>
</reference>
<feature type="binding site" evidence="8">
    <location>
        <begin position="153"/>
        <end position="156"/>
    </location>
    <ligand>
        <name>ATP</name>
        <dbReference type="ChEBI" id="CHEBI:30616"/>
    </ligand>
</feature>
<feature type="binding site" evidence="8">
    <location>
        <position position="159"/>
    </location>
    <ligand>
        <name>(R)-pantoate</name>
        <dbReference type="ChEBI" id="CHEBI:15980"/>
    </ligand>
</feature>
<keyword evidence="5 8" id="KW-0547">Nucleotide-binding</keyword>
<dbReference type="PANTHER" id="PTHR21299">
    <property type="entry name" value="CYTIDYLATE KINASE/PANTOATE-BETA-ALANINE LIGASE"/>
    <property type="match status" value="1"/>
</dbReference>
<feature type="binding site" evidence="8">
    <location>
        <position position="67"/>
    </location>
    <ligand>
        <name>(R)-pantoate</name>
        <dbReference type="ChEBI" id="CHEBI:15980"/>
    </ligand>
</feature>
<evidence type="ECO:0000256" key="4">
    <source>
        <dbReference type="ARBA" id="ARBA00022655"/>
    </source>
</evidence>
<evidence type="ECO:0000313" key="9">
    <source>
        <dbReference type="EMBL" id="GGH24173.1"/>
    </source>
</evidence>
<evidence type="ECO:0000256" key="8">
    <source>
        <dbReference type="HAMAP-Rule" id="MF_00158"/>
    </source>
</evidence>
<feature type="binding site" evidence="8">
    <location>
        <position position="67"/>
    </location>
    <ligand>
        <name>beta-alanine</name>
        <dbReference type="ChEBI" id="CHEBI:57966"/>
    </ligand>
</feature>
<comment type="function">
    <text evidence="8">Catalyzes the condensation of pantoate with beta-alanine in an ATP-dependent reaction via a pantoyl-adenylate intermediate.</text>
</comment>
<dbReference type="EC" id="6.3.2.1" evidence="8"/>
<dbReference type="PANTHER" id="PTHR21299:SF1">
    <property type="entry name" value="PANTOATE--BETA-ALANINE LIGASE"/>
    <property type="match status" value="1"/>
</dbReference>
<comment type="subunit">
    <text evidence="8">Homodimer.</text>
</comment>
<organism evidence="9 10">
    <name type="scientific">Paenibacillus segetis</name>
    <dbReference type="NCBI Taxonomy" id="1325360"/>
    <lineage>
        <taxon>Bacteria</taxon>
        <taxon>Bacillati</taxon>
        <taxon>Bacillota</taxon>
        <taxon>Bacilli</taxon>
        <taxon>Bacillales</taxon>
        <taxon>Paenibacillaceae</taxon>
        <taxon>Paenibacillus</taxon>
    </lineage>
</organism>
<dbReference type="NCBIfam" id="TIGR00018">
    <property type="entry name" value="panC"/>
    <property type="match status" value="1"/>
</dbReference>
<comment type="catalytic activity">
    <reaction evidence="7 8">
        <text>(R)-pantoate + beta-alanine + ATP = (R)-pantothenate + AMP + diphosphate + H(+)</text>
        <dbReference type="Rhea" id="RHEA:10912"/>
        <dbReference type="ChEBI" id="CHEBI:15378"/>
        <dbReference type="ChEBI" id="CHEBI:15980"/>
        <dbReference type="ChEBI" id="CHEBI:29032"/>
        <dbReference type="ChEBI" id="CHEBI:30616"/>
        <dbReference type="ChEBI" id="CHEBI:33019"/>
        <dbReference type="ChEBI" id="CHEBI:57966"/>
        <dbReference type="ChEBI" id="CHEBI:456215"/>
        <dbReference type="EC" id="6.3.2.1"/>
    </reaction>
</comment>
<evidence type="ECO:0000256" key="3">
    <source>
        <dbReference type="ARBA" id="ARBA00022598"/>
    </source>
</evidence>
<evidence type="ECO:0000256" key="2">
    <source>
        <dbReference type="ARBA" id="ARBA00009256"/>
    </source>
</evidence>
<dbReference type="SUPFAM" id="SSF52374">
    <property type="entry name" value="Nucleotidylyl transferase"/>
    <property type="match status" value="1"/>
</dbReference>
<dbReference type="Gene3D" id="3.30.1300.10">
    <property type="entry name" value="Pantoate-beta-alanine ligase, C-terminal domain"/>
    <property type="match status" value="1"/>
</dbReference>
<evidence type="ECO:0000313" key="10">
    <source>
        <dbReference type="Proteomes" id="UP000659344"/>
    </source>
</evidence>
<comment type="caution">
    <text evidence="9">The sequence shown here is derived from an EMBL/GenBank/DDBJ whole genome shotgun (WGS) entry which is preliminary data.</text>
</comment>
<dbReference type="Gene3D" id="3.40.50.620">
    <property type="entry name" value="HUPs"/>
    <property type="match status" value="1"/>
</dbReference>
<keyword evidence="3 8" id="KW-0436">Ligase</keyword>
<dbReference type="CDD" id="cd00560">
    <property type="entry name" value="PanC"/>
    <property type="match status" value="1"/>
</dbReference>
<accession>A0ABQ1YH64</accession>
<dbReference type="Proteomes" id="UP000659344">
    <property type="component" value="Unassembled WGS sequence"/>
</dbReference>
<dbReference type="HAMAP" id="MF_00158">
    <property type="entry name" value="PanC"/>
    <property type="match status" value="1"/>
</dbReference>
<evidence type="ECO:0000256" key="5">
    <source>
        <dbReference type="ARBA" id="ARBA00022741"/>
    </source>
</evidence>
<feature type="binding site" evidence="8">
    <location>
        <begin position="36"/>
        <end position="43"/>
    </location>
    <ligand>
        <name>ATP</name>
        <dbReference type="ChEBI" id="CHEBI:30616"/>
    </ligand>
</feature>
<keyword evidence="8" id="KW-0963">Cytoplasm</keyword>
<gene>
    <name evidence="8" type="primary">panC</name>
    <name evidence="9" type="ORF">GCM10008013_23780</name>
</gene>
<evidence type="ECO:0000256" key="1">
    <source>
        <dbReference type="ARBA" id="ARBA00004990"/>
    </source>
</evidence>
<feature type="active site" description="Proton donor" evidence="8">
    <location>
        <position position="43"/>
    </location>
</feature>
<sequence length="297" mass="32886">MKVFTEIASLRTYLKDERFRAAKGGQNLKVGLVPTMGFLHEGHASLLSEARKHNDLVVLSIFVNPIQFGPGEDFETYPRDSDKDLALADREGVDAVFLPSVEEMYPNPTKTTISVNELTAGLCGASRPGHFNGVTTVVGKLLHIVSPDNAYFGQKDAQQVAVITQMTRDLNMDVNIVPCPIVREQDGLALSSRNVYLSSEERKAALVLSRSLQLVKKKVEQNERTTVGELRKDLIQAIQSEPLSQIDYVEIVQFPGMTPLEDRLSTEDAHEDILIALAVRFGKTRLIDNVILTKKGL</sequence>
<dbReference type="InterPro" id="IPR042176">
    <property type="entry name" value="Pantoate_ligase_C"/>
</dbReference>
<dbReference type="InterPro" id="IPR004821">
    <property type="entry name" value="Cyt_trans-like"/>
</dbReference>
<dbReference type="GO" id="GO:0016874">
    <property type="term" value="F:ligase activity"/>
    <property type="evidence" value="ECO:0007669"/>
    <property type="project" value="UniProtKB-KW"/>
</dbReference>
<keyword evidence="10" id="KW-1185">Reference proteome</keyword>
<dbReference type="Pfam" id="PF02569">
    <property type="entry name" value="Pantoate_ligase"/>
    <property type="match status" value="1"/>
</dbReference>
<proteinExistence type="inferred from homology"/>
<name>A0ABQ1YH64_9BACL</name>
<dbReference type="NCBIfam" id="TIGR00125">
    <property type="entry name" value="cyt_tran_rel"/>
    <property type="match status" value="1"/>
</dbReference>
<keyword evidence="4 8" id="KW-0566">Pantothenate biosynthesis</keyword>
<comment type="miscellaneous">
    <text evidence="8">The reaction proceeds by a bi uni uni bi ping pong mechanism.</text>
</comment>
<evidence type="ECO:0000256" key="6">
    <source>
        <dbReference type="ARBA" id="ARBA00022840"/>
    </source>
</evidence>
<comment type="pathway">
    <text evidence="1 8">Cofactor biosynthesis; (R)-pantothenate biosynthesis; (R)-pantothenate from (R)-pantoate and beta-alanine: step 1/1.</text>
</comment>
<protein>
    <recommendedName>
        <fullName evidence="8">Pantothenate synthetase</fullName>
        <shortName evidence="8">PS</shortName>
        <ecNumber evidence="8">6.3.2.1</ecNumber>
    </recommendedName>
    <alternativeName>
        <fullName evidence="8">Pantoate--beta-alanine ligase</fullName>
    </alternativeName>
    <alternativeName>
        <fullName evidence="8">Pantoate-activating enzyme</fullName>
    </alternativeName>
</protein>
<feature type="binding site" evidence="8">
    <location>
        <position position="182"/>
    </location>
    <ligand>
        <name>ATP</name>
        <dbReference type="ChEBI" id="CHEBI:30616"/>
    </ligand>
</feature>
<feature type="binding site" evidence="8">
    <location>
        <begin position="190"/>
        <end position="193"/>
    </location>
    <ligand>
        <name>ATP</name>
        <dbReference type="ChEBI" id="CHEBI:30616"/>
    </ligand>
</feature>
<dbReference type="EMBL" id="BMFT01000001">
    <property type="protein sequence ID" value="GGH24173.1"/>
    <property type="molecule type" value="Genomic_DNA"/>
</dbReference>
<comment type="similarity">
    <text evidence="2 8">Belongs to the pantothenate synthetase family.</text>
</comment>
<dbReference type="RefSeq" id="WP_188538928.1">
    <property type="nucleotide sequence ID" value="NZ_BMFT01000001.1"/>
</dbReference>
<keyword evidence="6 8" id="KW-0067">ATP-binding</keyword>
<dbReference type="InterPro" id="IPR003721">
    <property type="entry name" value="Pantoate_ligase"/>
</dbReference>